<dbReference type="InterPro" id="IPR008279">
    <property type="entry name" value="PEP-util_enz_mobile_dom"/>
</dbReference>
<gene>
    <name evidence="24" type="primary">ptsP</name>
    <name evidence="24" type="ORF">IAB04_03340</name>
</gene>
<evidence type="ECO:0000256" key="3">
    <source>
        <dbReference type="ARBA" id="ARBA00002728"/>
    </source>
</evidence>
<feature type="binding site" evidence="19">
    <location>
        <position position="293"/>
    </location>
    <ligand>
        <name>phosphoenolpyruvate</name>
        <dbReference type="ChEBI" id="CHEBI:58702"/>
    </ligand>
</feature>
<dbReference type="Gene3D" id="3.20.20.60">
    <property type="entry name" value="Phosphoenolpyruvate-binding domains"/>
    <property type="match status" value="1"/>
</dbReference>
<evidence type="ECO:0000256" key="9">
    <source>
        <dbReference type="ARBA" id="ARBA00022490"/>
    </source>
</evidence>
<organism evidence="24 25">
    <name type="scientific">Candidatus Avimonoglobus intestinipullorum</name>
    <dbReference type="NCBI Taxonomy" id="2840699"/>
    <lineage>
        <taxon>Bacteria</taxon>
        <taxon>Bacillati</taxon>
        <taxon>Bacillota</taxon>
        <taxon>Clostridia</taxon>
        <taxon>Eubacteriales</taxon>
        <taxon>Candidatus Avimonoglobus</taxon>
    </lineage>
</organism>
<name>A0A9D1LUP0_9FIRM</name>
<dbReference type="EC" id="2.7.3.9" evidence="6 17"/>
<keyword evidence="13 17" id="KW-0479">Metal-binding</keyword>
<evidence type="ECO:0000313" key="25">
    <source>
        <dbReference type="Proteomes" id="UP000824111"/>
    </source>
</evidence>
<evidence type="ECO:0000256" key="5">
    <source>
        <dbReference type="ARBA" id="ARBA00007837"/>
    </source>
</evidence>
<dbReference type="InterPro" id="IPR006318">
    <property type="entry name" value="PTS_EI-like"/>
</dbReference>
<dbReference type="SUPFAM" id="SSF47831">
    <property type="entry name" value="Enzyme I of the PEP:sugar phosphotransferase system HPr-binding (sub)domain"/>
    <property type="match status" value="1"/>
</dbReference>
<accession>A0A9D1LUP0</accession>
<reference evidence="24" key="1">
    <citation type="submission" date="2020-10" db="EMBL/GenBank/DDBJ databases">
        <authorList>
            <person name="Gilroy R."/>
        </authorList>
    </citation>
    <scope>NUCLEOTIDE SEQUENCE</scope>
    <source>
        <strain evidence="24">ChiSjej4B22-9803</strain>
    </source>
</reference>
<dbReference type="GO" id="GO:0008965">
    <property type="term" value="F:phosphoenolpyruvate-protein phosphotransferase activity"/>
    <property type="evidence" value="ECO:0007669"/>
    <property type="project" value="UniProtKB-EC"/>
</dbReference>
<dbReference type="PANTHER" id="PTHR46244:SF3">
    <property type="entry name" value="PHOSPHOENOLPYRUVATE-PROTEIN PHOSPHOTRANSFERASE"/>
    <property type="match status" value="1"/>
</dbReference>
<feature type="active site" description="Tele-phosphohistidine intermediate" evidence="18">
    <location>
        <position position="186"/>
    </location>
</feature>
<evidence type="ECO:0000256" key="18">
    <source>
        <dbReference type="PIRSR" id="PIRSR000732-1"/>
    </source>
</evidence>
<dbReference type="InterPro" id="IPR015813">
    <property type="entry name" value="Pyrv/PenolPyrv_kinase-like_dom"/>
</dbReference>
<comment type="function">
    <text evidence="3 17">General (non sugar-specific) component of the phosphoenolpyruvate-dependent sugar phosphotransferase system (sugar PTS). This major carbohydrate active-transport system catalyzes the phosphorylation of incoming sugar substrates concomitantly with their translocation across the cell membrane. Enzyme I transfers the phosphoryl group from phosphoenolpyruvate (PEP) to the phosphoryl carrier protein (HPr).</text>
</comment>
<feature type="domain" description="PEP-utilising enzyme mobile" evidence="21">
    <location>
        <begin position="150"/>
        <end position="222"/>
    </location>
</feature>
<comment type="caution">
    <text evidence="24">The sequence shown here is derived from an EMBL/GenBank/DDBJ whole genome shotgun (WGS) entry which is preliminary data.</text>
</comment>
<feature type="binding site" evidence="19">
    <location>
        <position position="462"/>
    </location>
    <ligand>
        <name>phosphoenolpyruvate</name>
        <dbReference type="ChEBI" id="CHEBI:58702"/>
    </ligand>
</feature>
<evidence type="ECO:0000259" key="22">
    <source>
        <dbReference type="Pfam" id="PF02896"/>
    </source>
</evidence>
<evidence type="ECO:0000256" key="17">
    <source>
        <dbReference type="PIRNR" id="PIRNR000732"/>
    </source>
</evidence>
<evidence type="ECO:0000256" key="6">
    <source>
        <dbReference type="ARBA" id="ARBA00012232"/>
    </source>
</evidence>
<dbReference type="InterPro" id="IPR036618">
    <property type="entry name" value="PtsI_HPr-bd_sf"/>
</dbReference>
<comment type="similarity">
    <text evidence="5 17">Belongs to the PEP-utilizing enzyme family.</text>
</comment>
<evidence type="ECO:0000259" key="21">
    <source>
        <dbReference type="Pfam" id="PF00391"/>
    </source>
</evidence>
<dbReference type="SUPFAM" id="SSF52009">
    <property type="entry name" value="Phosphohistidine domain"/>
    <property type="match status" value="1"/>
</dbReference>
<keyword evidence="15 17" id="KW-0460">Magnesium</keyword>
<dbReference type="PROSITE" id="PS00742">
    <property type="entry name" value="PEP_ENZYMES_2"/>
    <property type="match status" value="1"/>
</dbReference>
<feature type="binding site" evidence="19">
    <location>
        <position position="329"/>
    </location>
    <ligand>
        <name>phosphoenolpyruvate</name>
        <dbReference type="ChEBI" id="CHEBI:58702"/>
    </ligand>
</feature>
<dbReference type="GO" id="GO:0046872">
    <property type="term" value="F:metal ion binding"/>
    <property type="evidence" value="ECO:0007669"/>
    <property type="project" value="UniProtKB-KW"/>
</dbReference>
<dbReference type="PROSITE" id="PS00370">
    <property type="entry name" value="PEP_ENZYMES_PHOS_SITE"/>
    <property type="match status" value="1"/>
</dbReference>
<evidence type="ECO:0000256" key="10">
    <source>
        <dbReference type="ARBA" id="ARBA00022597"/>
    </source>
</evidence>
<dbReference type="NCBIfam" id="TIGR01417">
    <property type="entry name" value="PTS_I_fam"/>
    <property type="match status" value="1"/>
</dbReference>
<evidence type="ECO:0000256" key="16">
    <source>
        <dbReference type="ARBA" id="ARBA00033235"/>
    </source>
</evidence>
<dbReference type="InterPro" id="IPR036637">
    <property type="entry name" value="Phosphohistidine_dom_sf"/>
</dbReference>
<dbReference type="GO" id="GO:0016301">
    <property type="term" value="F:kinase activity"/>
    <property type="evidence" value="ECO:0007669"/>
    <property type="project" value="UniProtKB-KW"/>
</dbReference>
<dbReference type="Proteomes" id="UP000824111">
    <property type="component" value="Unassembled WGS sequence"/>
</dbReference>
<evidence type="ECO:0000259" key="23">
    <source>
        <dbReference type="Pfam" id="PF05524"/>
    </source>
</evidence>
<dbReference type="Gene3D" id="1.10.274.10">
    <property type="entry name" value="PtsI, HPr-binding domain"/>
    <property type="match status" value="1"/>
</dbReference>
<evidence type="ECO:0000256" key="8">
    <source>
        <dbReference type="ARBA" id="ARBA00022448"/>
    </source>
</evidence>
<dbReference type="Pfam" id="PF05524">
    <property type="entry name" value="PEP-utilisers_N"/>
    <property type="match status" value="1"/>
</dbReference>
<evidence type="ECO:0000256" key="2">
    <source>
        <dbReference type="ARBA" id="ARBA00001946"/>
    </source>
</evidence>
<keyword evidence="12 17" id="KW-0598">Phosphotransferase system</keyword>
<dbReference type="PRINTS" id="PR01736">
    <property type="entry name" value="PHPHTRNFRASE"/>
</dbReference>
<keyword evidence="11 17" id="KW-0808">Transferase</keyword>
<dbReference type="InterPro" id="IPR000121">
    <property type="entry name" value="PEP_util_C"/>
</dbReference>
<feature type="binding site" evidence="20">
    <location>
        <position position="452"/>
    </location>
    <ligand>
        <name>Mg(2+)</name>
        <dbReference type="ChEBI" id="CHEBI:18420"/>
    </ligand>
</feature>
<feature type="domain" description="Phosphotransferase system enzyme I N-terminal" evidence="23">
    <location>
        <begin position="3"/>
        <end position="123"/>
    </location>
</feature>
<dbReference type="GO" id="GO:0005737">
    <property type="term" value="C:cytoplasm"/>
    <property type="evidence" value="ECO:0007669"/>
    <property type="project" value="UniProtKB-SubCell"/>
</dbReference>
<evidence type="ECO:0000256" key="7">
    <source>
        <dbReference type="ARBA" id="ARBA00016544"/>
    </source>
</evidence>
<comment type="catalytic activity">
    <reaction evidence="1 17">
        <text>L-histidyl-[protein] + phosphoenolpyruvate = N(pros)-phospho-L-histidyl-[protein] + pyruvate</text>
        <dbReference type="Rhea" id="RHEA:23880"/>
        <dbReference type="Rhea" id="RHEA-COMP:9745"/>
        <dbReference type="Rhea" id="RHEA-COMP:9746"/>
        <dbReference type="ChEBI" id="CHEBI:15361"/>
        <dbReference type="ChEBI" id="CHEBI:29979"/>
        <dbReference type="ChEBI" id="CHEBI:58702"/>
        <dbReference type="ChEBI" id="CHEBI:64837"/>
        <dbReference type="EC" id="2.7.3.9"/>
    </reaction>
</comment>
<sequence>MVRGINASAGIGIGTVAIVGDQQVAYTPFQPEDPAAEVKRFENALSEFSAKTFAMAEELRKKAGEKEAEILMGHAVLISDPALTEEIKKKINAGMCAEAALEAVLDMFIDMFGATGDELTQQRVTDLKDIKTGMLKTLLHIEDLDLSNLKPDTILVAHDLTPSMTATLNKEHVVGIVTEEGGKTSHSAILARSMEIPAVLSVRGIVSELHNGDQIIVDGIEGAVLIRPSDSQVIAYRKKREAYLEEKRALGKFVGKETRTDDGKRFELFCNIGTSAETAKVLEYDGEGVGLFRTEFLFMDRTQVPSEEEQFEAYRQAAEGMRGRPVIIRTLDIGGDKEIPYLGLEKEENPFLGYRAIRFCLKRKDLFRAQLRALLRASAFGDIRIMLPLVTCVEEVREAKALLADVESTLEQDGIQYKKNVPVGVMIETPAAALIADLLAEEADFFSIGTNDLTQYTMAVDRGNAKVSYLYSAYNPAVLRSIRHIIKTAKEKHIPVGMCGEAASDPHLIPLLIAFGLDEFSVSPAAVLQTRKIIAAWDSKKASEAAQHALELKTEREVAEYLESLY</sequence>
<dbReference type="InterPro" id="IPR008731">
    <property type="entry name" value="PTS_EIN"/>
</dbReference>
<dbReference type="InterPro" id="IPR050499">
    <property type="entry name" value="PEP-utilizing_PTS_enzyme"/>
</dbReference>
<dbReference type="Pfam" id="PF00391">
    <property type="entry name" value="PEP-utilizers"/>
    <property type="match status" value="1"/>
</dbReference>
<dbReference type="PANTHER" id="PTHR46244">
    <property type="entry name" value="PHOSPHOENOLPYRUVATE-PROTEIN PHOSPHOTRANSFERASE"/>
    <property type="match status" value="1"/>
</dbReference>
<evidence type="ECO:0000256" key="15">
    <source>
        <dbReference type="ARBA" id="ARBA00022842"/>
    </source>
</evidence>
<evidence type="ECO:0000256" key="14">
    <source>
        <dbReference type="ARBA" id="ARBA00022777"/>
    </source>
</evidence>
<proteinExistence type="inferred from homology"/>
<feature type="binding site" evidence="20">
    <location>
        <position position="428"/>
    </location>
    <ligand>
        <name>Mg(2+)</name>
        <dbReference type="ChEBI" id="CHEBI:18420"/>
    </ligand>
</feature>
<dbReference type="AlphaFoldDB" id="A0A9D1LUP0"/>
<keyword evidence="8 17" id="KW-0813">Transport</keyword>
<dbReference type="EMBL" id="DVND01000088">
    <property type="protein sequence ID" value="HIU48374.1"/>
    <property type="molecule type" value="Genomic_DNA"/>
</dbReference>
<evidence type="ECO:0000256" key="1">
    <source>
        <dbReference type="ARBA" id="ARBA00000683"/>
    </source>
</evidence>
<reference evidence="24" key="2">
    <citation type="journal article" date="2021" name="PeerJ">
        <title>Extensive microbial diversity within the chicken gut microbiome revealed by metagenomics and culture.</title>
        <authorList>
            <person name="Gilroy R."/>
            <person name="Ravi A."/>
            <person name="Getino M."/>
            <person name="Pursley I."/>
            <person name="Horton D.L."/>
            <person name="Alikhan N.F."/>
            <person name="Baker D."/>
            <person name="Gharbi K."/>
            <person name="Hall N."/>
            <person name="Watson M."/>
            <person name="Adriaenssens E.M."/>
            <person name="Foster-Nyarko E."/>
            <person name="Jarju S."/>
            <person name="Secka A."/>
            <person name="Antonio M."/>
            <person name="Oren A."/>
            <person name="Chaudhuri R.R."/>
            <person name="La Ragione R."/>
            <person name="Hildebrand F."/>
            <person name="Pallen M.J."/>
        </authorList>
    </citation>
    <scope>NUCLEOTIDE SEQUENCE</scope>
    <source>
        <strain evidence="24">ChiSjej4B22-9803</strain>
    </source>
</reference>
<dbReference type="InterPro" id="IPR024692">
    <property type="entry name" value="PTS_EI"/>
</dbReference>
<dbReference type="InterPro" id="IPR018274">
    <property type="entry name" value="PEP_util_AS"/>
</dbReference>
<protein>
    <recommendedName>
        <fullName evidence="7 17">Phosphoenolpyruvate-protein phosphotransferase</fullName>
        <ecNumber evidence="6 17">2.7.3.9</ecNumber>
    </recommendedName>
    <alternativeName>
        <fullName evidence="16 17">Phosphotransferase system, enzyme I</fullName>
    </alternativeName>
</protein>
<evidence type="ECO:0000256" key="19">
    <source>
        <dbReference type="PIRSR" id="PIRSR000732-2"/>
    </source>
</evidence>
<evidence type="ECO:0000256" key="11">
    <source>
        <dbReference type="ARBA" id="ARBA00022679"/>
    </source>
</evidence>
<keyword evidence="10 17" id="KW-0762">Sugar transport</keyword>
<dbReference type="InterPro" id="IPR040442">
    <property type="entry name" value="Pyrv_kinase-like_dom_sf"/>
</dbReference>
<dbReference type="SUPFAM" id="SSF51621">
    <property type="entry name" value="Phosphoenolpyruvate/pyruvate domain"/>
    <property type="match status" value="1"/>
</dbReference>
<comment type="subcellular location">
    <subcellularLocation>
        <location evidence="4 17">Cytoplasm</location>
    </subcellularLocation>
</comment>
<dbReference type="Gene3D" id="3.50.30.10">
    <property type="entry name" value="Phosphohistidine domain"/>
    <property type="match status" value="1"/>
</dbReference>
<feature type="active site" description="Proton donor" evidence="18">
    <location>
        <position position="499"/>
    </location>
</feature>
<keyword evidence="9 17" id="KW-0963">Cytoplasm</keyword>
<evidence type="ECO:0000256" key="4">
    <source>
        <dbReference type="ARBA" id="ARBA00004496"/>
    </source>
</evidence>
<evidence type="ECO:0000313" key="24">
    <source>
        <dbReference type="EMBL" id="HIU48374.1"/>
    </source>
</evidence>
<comment type="cofactor">
    <cofactor evidence="2 17 20">
        <name>Mg(2+)</name>
        <dbReference type="ChEBI" id="CHEBI:18420"/>
    </cofactor>
</comment>
<evidence type="ECO:0000256" key="13">
    <source>
        <dbReference type="ARBA" id="ARBA00022723"/>
    </source>
</evidence>
<feature type="domain" description="PEP-utilising enzyme C-terminal" evidence="22">
    <location>
        <begin position="249"/>
        <end position="536"/>
    </location>
</feature>
<dbReference type="InterPro" id="IPR023151">
    <property type="entry name" value="PEP_util_CS"/>
</dbReference>
<dbReference type="GO" id="GO:0009401">
    <property type="term" value="P:phosphoenolpyruvate-dependent sugar phosphotransferase system"/>
    <property type="evidence" value="ECO:0007669"/>
    <property type="project" value="UniProtKB-KW"/>
</dbReference>
<keyword evidence="14 17" id="KW-0418">Kinase</keyword>
<dbReference type="Pfam" id="PF02896">
    <property type="entry name" value="PEP-utilizers_C"/>
    <property type="match status" value="1"/>
</dbReference>
<evidence type="ECO:0000256" key="20">
    <source>
        <dbReference type="PIRSR" id="PIRSR000732-3"/>
    </source>
</evidence>
<evidence type="ECO:0000256" key="12">
    <source>
        <dbReference type="ARBA" id="ARBA00022683"/>
    </source>
</evidence>
<dbReference type="PIRSF" id="PIRSF000732">
    <property type="entry name" value="PTS_enzyme_I"/>
    <property type="match status" value="1"/>
</dbReference>
<feature type="binding site" evidence="19">
    <location>
        <begin position="451"/>
        <end position="452"/>
    </location>
    <ligand>
        <name>phosphoenolpyruvate</name>
        <dbReference type="ChEBI" id="CHEBI:58702"/>
    </ligand>
</feature>